<keyword evidence="2" id="KW-0812">Transmembrane</keyword>
<organism evidence="3 4">
    <name type="scientific">Seminavis robusta</name>
    <dbReference type="NCBI Taxonomy" id="568900"/>
    <lineage>
        <taxon>Eukaryota</taxon>
        <taxon>Sar</taxon>
        <taxon>Stramenopiles</taxon>
        <taxon>Ochrophyta</taxon>
        <taxon>Bacillariophyta</taxon>
        <taxon>Bacillariophyceae</taxon>
        <taxon>Bacillariophycidae</taxon>
        <taxon>Naviculales</taxon>
        <taxon>Naviculaceae</taxon>
        <taxon>Seminavis</taxon>
    </lineage>
</organism>
<sequence>MIPALAARITVGIFAALGTLRFGTGIYFWRVTEALERPTYTVVEKLDNGVEIRQYEPYLIAETTVDGVGFKKPTSDGFRACAGYIFGKNKPQGASWFASKGAEPEPEKMAMTAPVRVSGGASSSSSESITMKKTKVSFVIGTKYSLKTVPTPLDNKVNIRQVPGHTLAVRTFSGPPPADARVEKERAKIETALAKAGRQVPGASEETLVYGYHDPFITPNFLRRNEVALVVEGSV</sequence>
<gene>
    <name evidence="3" type="ORF">SEMRO_686_G187120.1</name>
</gene>
<accession>A0A9N8E970</accession>
<dbReference type="EMBL" id="CAICTM010000685">
    <property type="protein sequence ID" value="CAB9514966.1"/>
    <property type="molecule type" value="Genomic_DNA"/>
</dbReference>
<feature type="transmembrane region" description="Helical" evidence="2">
    <location>
        <begin position="6"/>
        <end position="29"/>
    </location>
</feature>
<name>A0A9N8E970_9STRA</name>
<dbReference type="PANTHER" id="PTHR11220:SF58">
    <property type="entry name" value="SOUL HEME-BINDING FAMILY PROTEIN"/>
    <property type="match status" value="1"/>
</dbReference>
<dbReference type="OrthoDB" id="6424451at2759"/>
<evidence type="ECO:0000313" key="4">
    <source>
        <dbReference type="Proteomes" id="UP001153069"/>
    </source>
</evidence>
<evidence type="ECO:0000256" key="1">
    <source>
        <dbReference type="ARBA" id="ARBA00009817"/>
    </source>
</evidence>
<evidence type="ECO:0000256" key="2">
    <source>
        <dbReference type="SAM" id="Phobius"/>
    </source>
</evidence>
<proteinExistence type="inferred from homology"/>
<dbReference type="Pfam" id="PF04832">
    <property type="entry name" value="SOUL"/>
    <property type="match status" value="1"/>
</dbReference>
<dbReference type="InterPro" id="IPR011256">
    <property type="entry name" value="Reg_factor_effector_dom_sf"/>
</dbReference>
<reference evidence="3" key="1">
    <citation type="submission" date="2020-06" db="EMBL/GenBank/DDBJ databases">
        <authorList>
            <consortium name="Plant Systems Biology data submission"/>
        </authorList>
    </citation>
    <scope>NUCLEOTIDE SEQUENCE</scope>
    <source>
        <strain evidence="3">D6</strain>
    </source>
</reference>
<dbReference type="Gene3D" id="3.20.80.10">
    <property type="entry name" value="Regulatory factor, effector binding domain"/>
    <property type="match status" value="1"/>
</dbReference>
<keyword evidence="2" id="KW-1133">Transmembrane helix</keyword>
<dbReference type="PANTHER" id="PTHR11220">
    <property type="entry name" value="HEME-BINDING PROTEIN-RELATED"/>
    <property type="match status" value="1"/>
</dbReference>
<comment type="caution">
    <text evidence="3">The sequence shown here is derived from an EMBL/GenBank/DDBJ whole genome shotgun (WGS) entry which is preliminary data.</text>
</comment>
<dbReference type="AlphaFoldDB" id="A0A9N8E970"/>
<protein>
    <submittedName>
        <fullName evidence="3">SOUL heme-binding protein</fullName>
    </submittedName>
</protein>
<keyword evidence="2" id="KW-0472">Membrane</keyword>
<keyword evidence="4" id="KW-1185">Reference proteome</keyword>
<dbReference type="Proteomes" id="UP001153069">
    <property type="component" value="Unassembled WGS sequence"/>
</dbReference>
<comment type="similarity">
    <text evidence="1">Belongs to the HEBP family.</text>
</comment>
<dbReference type="InterPro" id="IPR006917">
    <property type="entry name" value="SOUL_heme-bd"/>
</dbReference>
<evidence type="ECO:0000313" key="3">
    <source>
        <dbReference type="EMBL" id="CAB9514966.1"/>
    </source>
</evidence>
<dbReference type="SUPFAM" id="SSF55136">
    <property type="entry name" value="Probable bacterial effector-binding domain"/>
    <property type="match status" value="1"/>
</dbReference>